<dbReference type="InterPro" id="IPR027417">
    <property type="entry name" value="P-loop_NTPase"/>
</dbReference>
<evidence type="ECO:0000256" key="12">
    <source>
        <dbReference type="ARBA" id="ARBA00022989"/>
    </source>
</evidence>
<dbReference type="PANTHER" id="PTHR24221">
    <property type="entry name" value="ATP-BINDING CASSETTE SUB-FAMILY B"/>
    <property type="match status" value="1"/>
</dbReference>
<dbReference type="CDD" id="cd02418">
    <property type="entry name" value="Peptidase_C39B"/>
    <property type="match status" value="1"/>
</dbReference>
<evidence type="ECO:0000256" key="11">
    <source>
        <dbReference type="ARBA" id="ARBA00022967"/>
    </source>
</evidence>
<dbReference type="NCBIfam" id="TIGR01193">
    <property type="entry name" value="bacteriocin_ABC"/>
    <property type="match status" value="1"/>
</dbReference>
<dbReference type="InterPro" id="IPR039421">
    <property type="entry name" value="Type_1_exporter"/>
</dbReference>
<evidence type="ECO:0000256" key="3">
    <source>
        <dbReference type="ARBA" id="ARBA00022475"/>
    </source>
</evidence>
<dbReference type="InterPro" id="IPR003439">
    <property type="entry name" value="ABC_transporter-like_ATP-bd"/>
</dbReference>
<dbReference type="GO" id="GO:0008234">
    <property type="term" value="F:cysteine-type peptidase activity"/>
    <property type="evidence" value="ECO:0007669"/>
    <property type="project" value="UniProtKB-KW"/>
</dbReference>
<dbReference type="Proteomes" id="UP000429730">
    <property type="component" value="Unassembled WGS sequence"/>
</dbReference>
<dbReference type="CDD" id="cd18570">
    <property type="entry name" value="ABC_6TM_PCAT1_LagD_like"/>
    <property type="match status" value="1"/>
</dbReference>
<dbReference type="PROSITE" id="PS50990">
    <property type="entry name" value="PEPTIDASE_C39"/>
    <property type="match status" value="1"/>
</dbReference>
<evidence type="ECO:0000256" key="6">
    <source>
        <dbReference type="ARBA" id="ARBA00022741"/>
    </source>
</evidence>
<sequence length="716" mass="80946">MKKYKSVKQNDLKDCGAACILTVLKQYKSDVSISRIRETIGTSNTGTNLLGIVKGLEEYNFEAKAIKADMEIFEDDSLPYPAIAHILKDGMLLHFVVVHKVYKDKILISDPAEGLKKISKEEFKEVWTKYIIFTVPTEQYIQIKDKKNSLGTFFKQTLKDKGLIAQIVVAATVITILGIIASFYFQILIDSIIPSGSIKTLALISLGVVIVHLFEVIFNFIKTYLLVIFGNRMSIRIMLSYYNHVLKLPFNFFSTRTSGEIISRFSDANKIINTLGSSILTMILDVNMVIVISLIMFFQNSTLFGIALVSIPFYTIIITFFLKKYDSYNHKEMEENALLNSFIIESFNGIETIKSLQGEKAASKKVDNLFLSYINASFKTVQLDTTQMFFKQLVQLTMNIVVLWIGSQFVIKGDLSVGQLITFNILLSYFTNPLLNIINLQPQLQSAKVASDRLSEIMELKQEKNQNEERISINNISGNIQVKGLNFHYPMQRECLSDINLEILQGEKIAIVGRSGSGKSTLAKLLVGYYDISEGDILFDGYSIKNIQKEALRKSLIMVPQTNFLFNGTIYENLTFGLEENIELKNIIEACKLACIHEEIENLTLGYGSLVEENGSNFSGGQKQRLAIARAILRNPKILLLDESTSNIDSFTEKLIFDNLFKINDLTLIAIAHKLSLIKNANKIFVIEDKTIVEEGTHEALINHDGKYKNMWKIFN</sequence>
<dbReference type="SUPFAM" id="SSF90123">
    <property type="entry name" value="ABC transporter transmembrane region"/>
    <property type="match status" value="1"/>
</dbReference>
<feature type="transmembrane region" description="Helical" evidence="15">
    <location>
        <begin position="393"/>
        <end position="411"/>
    </location>
</feature>
<evidence type="ECO:0000256" key="2">
    <source>
        <dbReference type="ARBA" id="ARBA00022448"/>
    </source>
</evidence>
<dbReference type="Pfam" id="PF00664">
    <property type="entry name" value="ABC_membrane"/>
    <property type="match status" value="1"/>
</dbReference>
<dbReference type="PANTHER" id="PTHR24221:SF654">
    <property type="entry name" value="ATP-BINDING CASSETTE SUB-FAMILY B MEMBER 6"/>
    <property type="match status" value="1"/>
</dbReference>
<evidence type="ECO:0000313" key="19">
    <source>
        <dbReference type="EMBL" id="MXS53961.1"/>
    </source>
</evidence>
<evidence type="ECO:0000313" key="20">
    <source>
        <dbReference type="Proteomes" id="UP000429730"/>
    </source>
</evidence>
<evidence type="ECO:0000256" key="5">
    <source>
        <dbReference type="ARBA" id="ARBA00022692"/>
    </source>
</evidence>
<dbReference type="SUPFAM" id="SSF52540">
    <property type="entry name" value="P-loop containing nucleoside triphosphate hydrolases"/>
    <property type="match status" value="1"/>
</dbReference>
<feature type="transmembrane region" description="Helical" evidence="15">
    <location>
        <begin position="271"/>
        <end position="297"/>
    </location>
</feature>
<dbReference type="GO" id="GO:0015031">
    <property type="term" value="P:protein transport"/>
    <property type="evidence" value="ECO:0007669"/>
    <property type="project" value="UniProtKB-KW"/>
</dbReference>
<comment type="caution">
    <text evidence="19">The sequence shown here is derived from an EMBL/GenBank/DDBJ whole genome shotgun (WGS) entry which is preliminary data.</text>
</comment>
<dbReference type="Pfam" id="PF03412">
    <property type="entry name" value="Peptidase_C39"/>
    <property type="match status" value="1"/>
</dbReference>
<dbReference type="GO" id="GO:0005886">
    <property type="term" value="C:plasma membrane"/>
    <property type="evidence" value="ECO:0007669"/>
    <property type="project" value="UniProtKB-SubCell"/>
</dbReference>
<keyword evidence="4" id="KW-0645">Protease</keyword>
<accession>A0AAP6V9V5</accession>
<dbReference type="PROSITE" id="PS50929">
    <property type="entry name" value="ABC_TM1F"/>
    <property type="match status" value="1"/>
</dbReference>
<dbReference type="Gene3D" id="1.20.1560.10">
    <property type="entry name" value="ABC transporter type 1, transmembrane domain"/>
    <property type="match status" value="1"/>
</dbReference>
<dbReference type="InterPro" id="IPR003593">
    <property type="entry name" value="AAA+_ATPase"/>
</dbReference>
<evidence type="ECO:0000256" key="1">
    <source>
        <dbReference type="ARBA" id="ARBA00004651"/>
    </source>
</evidence>
<dbReference type="GO" id="GO:0016887">
    <property type="term" value="F:ATP hydrolysis activity"/>
    <property type="evidence" value="ECO:0007669"/>
    <property type="project" value="InterPro"/>
</dbReference>
<keyword evidence="10" id="KW-0653">Protein transport</keyword>
<keyword evidence="12 15" id="KW-1133">Transmembrane helix</keyword>
<dbReference type="Gene3D" id="3.90.70.10">
    <property type="entry name" value="Cysteine proteinases"/>
    <property type="match status" value="1"/>
</dbReference>
<keyword evidence="6" id="KW-0547">Nucleotide-binding</keyword>
<dbReference type="Pfam" id="PF00005">
    <property type="entry name" value="ABC_tran"/>
    <property type="match status" value="1"/>
</dbReference>
<dbReference type="Gene3D" id="3.40.50.300">
    <property type="entry name" value="P-loop containing nucleotide triphosphate hydrolases"/>
    <property type="match status" value="1"/>
</dbReference>
<evidence type="ECO:0000259" key="18">
    <source>
        <dbReference type="PROSITE" id="PS50990"/>
    </source>
</evidence>
<dbReference type="RefSeq" id="WP_160808458.1">
    <property type="nucleotide sequence ID" value="NZ_WVTG01000001.1"/>
</dbReference>
<evidence type="ECO:0000259" key="17">
    <source>
        <dbReference type="PROSITE" id="PS50929"/>
    </source>
</evidence>
<dbReference type="EMBL" id="WVTJ01000048">
    <property type="protein sequence ID" value="MXS53961.1"/>
    <property type="molecule type" value="Genomic_DNA"/>
</dbReference>
<keyword evidence="8" id="KW-0788">Thiol protease</keyword>
<comment type="subcellular location">
    <subcellularLocation>
        <location evidence="1">Cell membrane</location>
        <topology evidence="1">Multi-pass membrane protein</topology>
    </subcellularLocation>
</comment>
<dbReference type="SMART" id="SM00382">
    <property type="entry name" value="AAA"/>
    <property type="match status" value="1"/>
</dbReference>
<dbReference type="FunFam" id="3.40.50.300:FF:000221">
    <property type="entry name" value="Multidrug ABC transporter ATP-binding protein"/>
    <property type="match status" value="1"/>
</dbReference>
<keyword evidence="2" id="KW-0813">Transport</keyword>
<feature type="transmembrane region" description="Helical" evidence="15">
    <location>
        <begin position="303"/>
        <end position="322"/>
    </location>
</feature>
<protein>
    <submittedName>
        <fullName evidence="19">Peptide cleavage/export ABC transporter</fullName>
    </submittedName>
</protein>
<keyword evidence="7" id="KW-0378">Hydrolase</keyword>
<evidence type="ECO:0000256" key="14">
    <source>
        <dbReference type="ARBA" id="ARBA00043264"/>
    </source>
</evidence>
<feature type="domain" description="Peptidase C39" evidence="18">
    <location>
        <begin position="9"/>
        <end position="134"/>
    </location>
</feature>
<feature type="transmembrane region" description="Helical" evidence="15">
    <location>
        <begin position="163"/>
        <end position="189"/>
    </location>
</feature>
<evidence type="ECO:0000256" key="13">
    <source>
        <dbReference type="ARBA" id="ARBA00023136"/>
    </source>
</evidence>
<evidence type="ECO:0000256" key="8">
    <source>
        <dbReference type="ARBA" id="ARBA00022807"/>
    </source>
</evidence>
<dbReference type="GO" id="GO:0043214">
    <property type="term" value="F:ABC-type bacteriocin transporter activity"/>
    <property type="evidence" value="ECO:0007669"/>
    <property type="project" value="InterPro"/>
</dbReference>
<keyword evidence="14" id="KW-0080">Bacteriocin transport</keyword>
<evidence type="ECO:0000259" key="16">
    <source>
        <dbReference type="PROSITE" id="PS50893"/>
    </source>
</evidence>
<dbReference type="InterPro" id="IPR005074">
    <property type="entry name" value="Peptidase_C39"/>
</dbReference>
<evidence type="ECO:0000256" key="4">
    <source>
        <dbReference type="ARBA" id="ARBA00022670"/>
    </source>
</evidence>
<dbReference type="InterPro" id="IPR005897">
    <property type="entry name" value="Pept_C39_ABC_bacteriocin"/>
</dbReference>
<keyword evidence="13 15" id="KW-0472">Membrane</keyword>
<dbReference type="AlphaFoldDB" id="A0AAP6V9V5"/>
<proteinExistence type="predicted"/>
<gene>
    <name evidence="19" type="ORF">GTI81_14780</name>
</gene>
<reference evidence="19 20" key="1">
    <citation type="submission" date="2019-04" db="EMBL/GenBank/DDBJ databases">
        <title>Step-wise assembly of the neonatal virome modulated by breast feeding.</title>
        <authorList>
            <person name="Liang G."/>
            <person name="Bushman F."/>
        </authorList>
    </citation>
    <scope>NUCLEOTIDE SEQUENCE [LARGE SCALE GENOMIC DNA]</scope>
    <source>
        <strain evidence="19 20">E3754</strain>
    </source>
</reference>
<dbReference type="InterPro" id="IPR036640">
    <property type="entry name" value="ABC1_TM_sf"/>
</dbReference>
<keyword evidence="11" id="KW-1278">Translocase</keyword>
<evidence type="ECO:0000256" key="10">
    <source>
        <dbReference type="ARBA" id="ARBA00022927"/>
    </source>
</evidence>
<dbReference type="InterPro" id="IPR011527">
    <property type="entry name" value="ABC1_TM_dom"/>
</dbReference>
<feature type="domain" description="ABC transporter" evidence="16">
    <location>
        <begin position="480"/>
        <end position="714"/>
    </location>
</feature>
<organism evidence="19 20">
    <name type="scientific">Enterococcus faecalis</name>
    <name type="common">Streptococcus faecalis</name>
    <dbReference type="NCBI Taxonomy" id="1351"/>
    <lineage>
        <taxon>Bacteria</taxon>
        <taxon>Bacillati</taxon>
        <taxon>Bacillota</taxon>
        <taxon>Bacilli</taxon>
        <taxon>Lactobacillales</taxon>
        <taxon>Enterococcaceae</taxon>
        <taxon>Enterococcus</taxon>
    </lineage>
</organism>
<keyword evidence="3" id="KW-1003">Cell membrane</keyword>
<feature type="transmembrane region" description="Helical" evidence="15">
    <location>
        <begin position="201"/>
        <end position="229"/>
    </location>
</feature>
<evidence type="ECO:0000256" key="15">
    <source>
        <dbReference type="SAM" id="Phobius"/>
    </source>
</evidence>
<dbReference type="PROSITE" id="PS50893">
    <property type="entry name" value="ABC_TRANSPORTER_2"/>
    <property type="match status" value="1"/>
</dbReference>
<keyword evidence="5 15" id="KW-0812">Transmembrane</keyword>
<dbReference type="InterPro" id="IPR017871">
    <property type="entry name" value="ABC_transporter-like_CS"/>
</dbReference>
<name>A0AAP6V9V5_ENTFL</name>
<dbReference type="GO" id="GO:0006508">
    <property type="term" value="P:proteolysis"/>
    <property type="evidence" value="ECO:0007669"/>
    <property type="project" value="UniProtKB-KW"/>
</dbReference>
<feature type="domain" description="ABC transmembrane type-1" evidence="17">
    <location>
        <begin position="167"/>
        <end position="446"/>
    </location>
</feature>
<dbReference type="PROSITE" id="PS00211">
    <property type="entry name" value="ABC_TRANSPORTER_1"/>
    <property type="match status" value="1"/>
</dbReference>
<evidence type="ECO:0000256" key="7">
    <source>
        <dbReference type="ARBA" id="ARBA00022801"/>
    </source>
</evidence>
<keyword evidence="9" id="KW-0067">ATP-binding</keyword>
<dbReference type="GO" id="GO:0034040">
    <property type="term" value="F:ATPase-coupled lipid transmembrane transporter activity"/>
    <property type="evidence" value="ECO:0007669"/>
    <property type="project" value="TreeGrafter"/>
</dbReference>
<dbReference type="GO" id="GO:0005524">
    <property type="term" value="F:ATP binding"/>
    <property type="evidence" value="ECO:0007669"/>
    <property type="project" value="UniProtKB-KW"/>
</dbReference>
<evidence type="ECO:0000256" key="9">
    <source>
        <dbReference type="ARBA" id="ARBA00022840"/>
    </source>
</evidence>